<evidence type="ECO:0000313" key="4">
    <source>
        <dbReference type="Proteomes" id="UP001219518"/>
    </source>
</evidence>
<reference evidence="3" key="1">
    <citation type="submission" date="2021-07" db="EMBL/GenBank/DDBJ databases">
        <authorList>
            <person name="Catto M.A."/>
            <person name="Jacobson A."/>
            <person name="Kennedy G."/>
            <person name="Labadie P."/>
            <person name="Hunt B.G."/>
            <person name="Srinivasan R."/>
        </authorList>
    </citation>
    <scope>NUCLEOTIDE SEQUENCE</scope>
    <source>
        <strain evidence="3">PL_HMW_Pooled</strain>
        <tissue evidence="3">Head</tissue>
    </source>
</reference>
<feature type="signal peptide" evidence="2">
    <location>
        <begin position="1"/>
        <end position="20"/>
    </location>
</feature>
<protein>
    <submittedName>
        <fullName evidence="3">Translation initiation factor IF-2</fullName>
    </submittedName>
</protein>
<feature type="compositionally biased region" description="Pro residues" evidence="1">
    <location>
        <begin position="117"/>
        <end position="130"/>
    </location>
</feature>
<evidence type="ECO:0000313" key="3">
    <source>
        <dbReference type="EMBL" id="KAK3913998.1"/>
    </source>
</evidence>
<evidence type="ECO:0000256" key="1">
    <source>
        <dbReference type="SAM" id="MobiDB-lite"/>
    </source>
</evidence>
<organism evidence="3 4">
    <name type="scientific">Frankliniella fusca</name>
    <dbReference type="NCBI Taxonomy" id="407009"/>
    <lineage>
        <taxon>Eukaryota</taxon>
        <taxon>Metazoa</taxon>
        <taxon>Ecdysozoa</taxon>
        <taxon>Arthropoda</taxon>
        <taxon>Hexapoda</taxon>
        <taxon>Insecta</taxon>
        <taxon>Pterygota</taxon>
        <taxon>Neoptera</taxon>
        <taxon>Paraneoptera</taxon>
        <taxon>Thysanoptera</taxon>
        <taxon>Terebrantia</taxon>
        <taxon>Thripoidea</taxon>
        <taxon>Thripidae</taxon>
        <taxon>Frankliniella</taxon>
    </lineage>
</organism>
<feature type="chain" id="PRO_5042026013" evidence="2">
    <location>
        <begin position="21"/>
        <end position="328"/>
    </location>
</feature>
<dbReference type="AlphaFoldDB" id="A0AAE1LBY4"/>
<accession>A0AAE1LBY4</accession>
<feature type="compositionally biased region" description="Low complexity" evidence="1">
    <location>
        <begin position="104"/>
        <end position="116"/>
    </location>
</feature>
<evidence type="ECO:0000256" key="2">
    <source>
        <dbReference type="SAM" id="SignalP"/>
    </source>
</evidence>
<feature type="region of interest" description="Disordered" evidence="1">
    <location>
        <begin position="218"/>
        <end position="328"/>
    </location>
</feature>
<proteinExistence type="predicted"/>
<keyword evidence="4" id="KW-1185">Reference proteome</keyword>
<reference evidence="3" key="2">
    <citation type="journal article" date="2023" name="BMC Genomics">
        <title>Pest status, molecular evolution, and epigenetic factors derived from the genome assembly of Frankliniella fusca, a thysanopteran phytovirus vector.</title>
        <authorList>
            <person name="Catto M.A."/>
            <person name="Labadie P.E."/>
            <person name="Jacobson A.L."/>
            <person name="Kennedy G.G."/>
            <person name="Srinivasan R."/>
            <person name="Hunt B.G."/>
        </authorList>
    </citation>
    <scope>NUCLEOTIDE SEQUENCE</scope>
    <source>
        <strain evidence="3">PL_HMW_Pooled</strain>
    </source>
</reference>
<feature type="region of interest" description="Disordered" evidence="1">
    <location>
        <begin position="25"/>
        <end position="146"/>
    </location>
</feature>
<keyword evidence="2" id="KW-0732">Signal</keyword>
<comment type="caution">
    <text evidence="3">The sequence shown here is derived from an EMBL/GenBank/DDBJ whole genome shotgun (WGS) entry which is preliminary data.</text>
</comment>
<dbReference type="EMBL" id="JAHWGI010000349">
    <property type="protein sequence ID" value="KAK3913998.1"/>
    <property type="molecule type" value="Genomic_DNA"/>
</dbReference>
<name>A0AAE1LBY4_9NEOP</name>
<dbReference type="GO" id="GO:0003743">
    <property type="term" value="F:translation initiation factor activity"/>
    <property type="evidence" value="ECO:0007669"/>
    <property type="project" value="UniProtKB-KW"/>
</dbReference>
<feature type="compositionally biased region" description="Low complexity" evidence="1">
    <location>
        <begin position="35"/>
        <end position="55"/>
    </location>
</feature>
<gene>
    <name evidence="3" type="ORF">KUF71_023411</name>
</gene>
<keyword evidence="3" id="KW-0396">Initiation factor</keyword>
<dbReference type="Proteomes" id="UP001219518">
    <property type="component" value="Unassembled WGS sequence"/>
</dbReference>
<keyword evidence="3" id="KW-0648">Protein biosynthesis</keyword>
<sequence>MWSLLLTLAAALALTAPNNAAAEASWNWPDGQQRPASSTASTSAPAAPTSRDSSSVTGRRFADVPGGRPRYEIVDPDSDDFTLPHPEDLLPNRPLSRPPPPNRPFENNYPLLNPNPGYRPPPPPPRPLPSLGPLGPVVNRPPPGADRYDRTDVSKCKCVHAFNCESNALQFGSCDAGKRYCCTKEPRSLGPRPGGYGANPAVGAGYYGKPAILTGPGGPTGPAGFGPVKDDRFDRYPSSSPYDRYPGSGSSPFDRYPAGSGASPYDRYPGGPGPNPGVLVGPRPTPYRPDPAAGFAPTRPGEYPIRGLNSPYRDYDGYNRGYGLGGRS</sequence>